<feature type="transmembrane region" description="Helical" evidence="2">
    <location>
        <begin position="469"/>
        <end position="491"/>
    </location>
</feature>
<evidence type="ECO:0000256" key="1">
    <source>
        <dbReference type="SAM" id="MobiDB-lite"/>
    </source>
</evidence>
<feature type="transmembrane region" description="Helical" evidence="2">
    <location>
        <begin position="221"/>
        <end position="239"/>
    </location>
</feature>
<comment type="caution">
    <text evidence="3">The sequence shown here is derived from an EMBL/GenBank/DDBJ whole genome shotgun (WGS) entry which is preliminary data.</text>
</comment>
<sequence>MFSLVDLRSSFTAPKRSSRTYTTIEATALHESVPPDRWCITRSDLKYLGQEVRKAIQSGEIRPPEDGSDDFQASDTRYGPSIYTVNKQHIMPVTERFGKVSWALLQHPDGLDCDLFISHAWQEGVFEFLSKVLHSWPADARHAWCCMLANPQNLDIGSLLQSPISSPFALALKASTYILVVPNHHCSIYTRLWCGYEAFRAHEEGKTIFVARAPTGKKKMVVVLWTTLAGLLGFLLGIFSWHLHGLYLCVMTAAAFGSVCMEHQACRRILNLTGAFMCGTLLYHWKVIVPLHGLTRHLALIPDAAQHLLLVSGILFFNLLEVDRIIGQSQIDEAKQLSHGYQGSIEDATCSEAADTMRIFQEIGERTGDVDYAIHVLLGAGMSTPTLRTVARAGVDISGAGYTEMAFPCLDLGPFLIHSVSLVLTSVPVYRLQQCYRWIPCLLSTCARLVLLISLWRSANDERCFILKMMAKMIAMYVGLTFPLVVIFQIASSRNEWIFFGITVFIMIVHSIMVGSACLGMQRLAALPLAGPCMLQLFLGRGRCGVASTSPEITSGCSPMSETGTEGSASTEDSG</sequence>
<accession>A0A1Q9EVU7</accession>
<dbReference type="EMBL" id="LSRX01000057">
    <property type="protein sequence ID" value="OLQ11568.1"/>
    <property type="molecule type" value="Genomic_DNA"/>
</dbReference>
<dbReference type="AlphaFoldDB" id="A0A1Q9EVU7"/>
<proteinExistence type="predicted"/>
<organism evidence="3 4">
    <name type="scientific">Symbiodinium microadriaticum</name>
    <name type="common">Dinoflagellate</name>
    <name type="synonym">Zooxanthella microadriatica</name>
    <dbReference type="NCBI Taxonomy" id="2951"/>
    <lineage>
        <taxon>Eukaryota</taxon>
        <taxon>Sar</taxon>
        <taxon>Alveolata</taxon>
        <taxon>Dinophyceae</taxon>
        <taxon>Suessiales</taxon>
        <taxon>Symbiodiniaceae</taxon>
        <taxon>Symbiodinium</taxon>
    </lineage>
</organism>
<evidence type="ECO:0000313" key="3">
    <source>
        <dbReference type="EMBL" id="OLQ11568.1"/>
    </source>
</evidence>
<dbReference type="Proteomes" id="UP000186817">
    <property type="component" value="Unassembled WGS sequence"/>
</dbReference>
<evidence type="ECO:0000313" key="4">
    <source>
        <dbReference type="Proteomes" id="UP000186817"/>
    </source>
</evidence>
<feature type="region of interest" description="Disordered" evidence="1">
    <location>
        <begin position="551"/>
        <end position="575"/>
    </location>
</feature>
<feature type="transmembrane region" description="Helical" evidence="2">
    <location>
        <begin position="297"/>
        <end position="320"/>
    </location>
</feature>
<keyword evidence="2" id="KW-1133">Transmembrane helix</keyword>
<gene>
    <name evidence="3" type="ORF">AK812_SmicGene4587</name>
</gene>
<protein>
    <submittedName>
        <fullName evidence="3">Uncharacterized protein</fullName>
    </submittedName>
</protein>
<name>A0A1Q9EVU7_SYMMI</name>
<keyword evidence="2" id="KW-0472">Membrane</keyword>
<feature type="transmembrane region" description="Helical" evidence="2">
    <location>
        <begin position="269"/>
        <end position="285"/>
    </location>
</feature>
<evidence type="ECO:0000256" key="2">
    <source>
        <dbReference type="SAM" id="Phobius"/>
    </source>
</evidence>
<dbReference type="OrthoDB" id="410295at2759"/>
<reference evidence="3 4" key="1">
    <citation type="submission" date="2016-02" db="EMBL/GenBank/DDBJ databases">
        <title>Genome analysis of coral dinoflagellate symbionts highlights evolutionary adaptations to a symbiotic lifestyle.</title>
        <authorList>
            <person name="Aranda M."/>
            <person name="Li Y."/>
            <person name="Liew Y.J."/>
            <person name="Baumgarten S."/>
            <person name="Simakov O."/>
            <person name="Wilson M."/>
            <person name="Piel J."/>
            <person name="Ashoor H."/>
            <person name="Bougouffa S."/>
            <person name="Bajic V.B."/>
            <person name="Ryu T."/>
            <person name="Ravasi T."/>
            <person name="Bayer T."/>
            <person name="Micklem G."/>
            <person name="Kim H."/>
            <person name="Bhak J."/>
            <person name="Lajeunesse T.C."/>
            <person name="Voolstra C.R."/>
        </authorList>
    </citation>
    <scope>NUCLEOTIDE SEQUENCE [LARGE SCALE GENOMIC DNA]</scope>
    <source>
        <strain evidence="3 4">CCMP2467</strain>
    </source>
</reference>
<keyword evidence="2" id="KW-0812">Transmembrane</keyword>
<feature type="transmembrane region" description="Helical" evidence="2">
    <location>
        <begin position="497"/>
        <end position="519"/>
    </location>
</feature>
<keyword evidence="4" id="KW-1185">Reference proteome</keyword>